<keyword evidence="3" id="KW-1185">Reference proteome</keyword>
<name>A0A8H5S9X7_9HYPO</name>
<protein>
    <recommendedName>
        <fullName evidence="4">BZIP domain-containing protein</fullName>
    </recommendedName>
</protein>
<feature type="region of interest" description="Disordered" evidence="1">
    <location>
        <begin position="76"/>
        <end position="98"/>
    </location>
</feature>
<gene>
    <name evidence="2" type="ORF">FTJAE_1501</name>
</gene>
<reference evidence="2 3" key="1">
    <citation type="submission" date="2020-05" db="EMBL/GenBank/DDBJ databases">
        <title>Identification and distribution of gene clusters putatively required for synthesis of sphingolipid metabolism inhibitors in phylogenetically diverse species of the filamentous fungus Fusarium.</title>
        <authorList>
            <person name="Kim H.-S."/>
            <person name="Busman M."/>
            <person name="Brown D.W."/>
            <person name="Divon H."/>
            <person name="Uhlig S."/>
            <person name="Proctor R.H."/>
        </authorList>
    </citation>
    <scope>NUCLEOTIDE SEQUENCE [LARGE SCALE GENOMIC DNA]</scope>
    <source>
        <strain evidence="2 3">NRRL 66243</strain>
    </source>
</reference>
<feature type="region of interest" description="Disordered" evidence="1">
    <location>
        <begin position="1"/>
        <end position="41"/>
    </location>
</feature>
<dbReference type="OrthoDB" id="4737775at2759"/>
<dbReference type="EMBL" id="JAAQRI010000028">
    <property type="protein sequence ID" value="KAF5647818.1"/>
    <property type="molecule type" value="Genomic_DNA"/>
</dbReference>
<evidence type="ECO:0000256" key="1">
    <source>
        <dbReference type="SAM" id="MobiDB-lite"/>
    </source>
</evidence>
<feature type="compositionally biased region" description="Basic residues" evidence="1">
    <location>
        <begin position="13"/>
        <end position="28"/>
    </location>
</feature>
<organism evidence="2 3">
    <name type="scientific">Fusarium tjaetaba</name>
    <dbReference type="NCBI Taxonomy" id="1567544"/>
    <lineage>
        <taxon>Eukaryota</taxon>
        <taxon>Fungi</taxon>
        <taxon>Dikarya</taxon>
        <taxon>Ascomycota</taxon>
        <taxon>Pezizomycotina</taxon>
        <taxon>Sordariomycetes</taxon>
        <taxon>Hypocreomycetidae</taxon>
        <taxon>Hypocreales</taxon>
        <taxon>Nectriaceae</taxon>
        <taxon>Fusarium</taxon>
        <taxon>Fusarium fujikuroi species complex</taxon>
    </lineage>
</organism>
<dbReference type="Proteomes" id="UP000530670">
    <property type="component" value="Unassembled WGS sequence"/>
</dbReference>
<proteinExistence type="predicted"/>
<evidence type="ECO:0000313" key="3">
    <source>
        <dbReference type="Proteomes" id="UP000530670"/>
    </source>
</evidence>
<evidence type="ECO:0000313" key="2">
    <source>
        <dbReference type="EMBL" id="KAF5647818.1"/>
    </source>
</evidence>
<evidence type="ECO:0008006" key="4">
    <source>
        <dbReference type="Google" id="ProtNLM"/>
    </source>
</evidence>
<dbReference type="GeneID" id="59299868"/>
<accession>A0A8H5S9X7</accession>
<dbReference type="AlphaFoldDB" id="A0A8H5S9X7"/>
<sequence length="340" mass="37906">MGITEPQDELTRRRERGRRSQAAFRKRQAQSNHALADQNARMKQGVQRLLDAVQGDERPEMLGIFRELAVAADLEAPPKVSTGGTERPRTEASGSDTTAVEADSFQDLFGHIPLPVNLSQSTQYRLECSMWLDPLHYLRVSLPPQDILPYLGPGAETFAGLLFWSVMEHYQTVCTQHNAKTVIQRGLKHSKATQDIKPSFIETMAKARVEYKQTGSINQAHAVAAEKDLGLVLCNLIETEYRSTGKDPDQWLSCIGIEKRLRKTMSDDSLETLRNAALGDGDAGLQYLLEDVKCRLYDSCVCFGDGPRWDVKIVDQFFAPFTRCGIEGEMGIRGDTLASV</sequence>
<comment type="caution">
    <text evidence="2">The sequence shown here is derived from an EMBL/GenBank/DDBJ whole genome shotgun (WGS) entry which is preliminary data.</text>
</comment>
<dbReference type="RefSeq" id="XP_037211353.1">
    <property type="nucleotide sequence ID" value="XM_037347598.1"/>
</dbReference>